<accession>A3K2A1</accession>
<proteinExistence type="predicted"/>
<reference evidence="1 2" key="1">
    <citation type="submission" date="2006-06" db="EMBL/GenBank/DDBJ databases">
        <authorList>
            <person name="Moran M.A."/>
            <person name="Ferriera S."/>
            <person name="Johnson J."/>
            <person name="Kravitz S."/>
            <person name="Beeson K."/>
            <person name="Sutton G."/>
            <person name="Rogers Y.-H."/>
            <person name="Friedman R."/>
            <person name="Frazier M."/>
            <person name="Venter J.C."/>
        </authorList>
    </citation>
    <scope>NUCLEOTIDE SEQUENCE [LARGE SCALE GENOMIC DNA]</scope>
    <source>
        <strain evidence="1 2">E-37</strain>
    </source>
</reference>
<protein>
    <submittedName>
        <fullName evidence="1">Uncharacterized protein</fullName>
    </submittedName>
</protein>
<keyword evidence="2" id="KW-1185">Reference proteome</keyword>
<evidence type="ECO:0000313" key="2">
    <source>
        <dbReference type="Proteomes" id="UP000005713"/>
    </source>
</evidence>
<dbReference type="AlphaFoldDB" id="A3K2A1"/>
<organism evidence="1 2">
    <name type="scientific">Sagittula stellata (strain ATCC 700073 / DSM 11524 / E-37)</name>
    <dbReference type="NCBI Taxonomy" id="388399"/>
    <lineage>
        <taxon>Bacteria</taxon>
        <taxon>Pseudomonadati</taxon>
        <taxon>Pseudomonadota</taxon>
        <taxon>Alphaproteobacteria</taxon>
        <taxon>Rhodobacterales</taxon>
        <taxon>Roseobacteraceae</taxon>
        <taxon>Sagittula</taxon>
    </lineage>
</organism>
<name>A3K2A1_SAGS3</name>
<dbReference type="OrthoDB" id="67297at2"/>
<dbReference type="RefSeq" id="WP_005858088.1">
    <property type="nucleotide sequence ID" value="NZ_AAYA01000004.1"/>
</dbReference>
<comment type="caution">
    <text evidence="1">The sequence shown here is derived from an EMBL/GenBank/DDBJ whole genome shotgun (WGS) entry which is preliminary data.</text>
</comment>
<gene>
    <name evidence="1" type="ORF">SSE37_05355</name>
</gene>
<dbReference type="Proteomes" id="UP000005713">
    <property type="component" value="Unassembled WGS sequence"/>
</dbReference>
<dbReference type="EMBL" id="AAYA01000004">
    <property type="protein sequence ID" value="EBA09047.1"/>
    <property type="molecule type" value="Genomic_DNA"/>
</dbReference>
<evidence type="ECO:0000313" key="1">
    <source>
        <dbReference type="EMBL" id="EBA09047.1"/>
    </source>
</evidence>
<sequence length="115" mass="13076">MTHAPDPIRRGDDGRIRNIDVPALVRRPDGFARLRAALTELSDRMPAPRQVYDEPPWKICPDVPRGSIAWHTSGGETAMSGFMSWYRAQSVDHQARVRADHPEPPAWRGFYETLI</sequence>